<organism evidence="2 3">
    <name type="scientific">Streptantibioticus cattleyicolor (strain ATCC 35852 / DSM 46488 / JCM 4925 / NBRC 14057 / NRRL 8057)</name>
    <name type="common">Streptomyces cattleya</name>
    <dbReference type="NCBI Taxonomy" id="1003195"/>
    <lineage>
        <taxon>Bacteria</taxon>
        <taxon>Bacillati</taxon>
        <taxon>Actinomycetota</taxon>
        <taxon>Actinomycetes</taxon>
        <taxon>Kitasatosporales</taxon>
        <taxon>Streptomycetaceae</taxon>
        <taxon>Streptantibioticus</taxon>
    </lineage>
</organism>
<reference evidence="3" key="1">
    <citation type="submission" date="2011-12" db="EMBL/GenBank/DDBJ databases">
        <title>Complete genome sequence of Streptomyces cattleya strain DSM 46488.</title>
        <authorList>
            <person name="Ou H.-Y."/>
            <person name="Li P."/>
            <person name="Zhao C."/>
            <person name="O'Hagan D."/>
            <person name="Deng Z."/>
        </authorList>
    </citation>
    <scope>NUCLEOTIDE SEQUENCE [LARGE SCALE GENOMIC DNA]</scope>
    <source>
        <strain evidence="3">ATCC 35852 / DSM 46488 / JCM 4925 / NBRC 14057 / NRRL 8057</strain>
    </source>
</reference>
<keyword evidence="3" id="KW-1185">Reference proteome</keyword>
<dbReference type="STRING" id="1003195.SCATT_54580"/>
<dbReference type="EMBL" id="CP003219">
    <property type="protein sequence ID" value="AEW97829.1"/>
    <property type="molecule type" value="Genomic_DNA"/>
</dbReference>
<feature type="domain" description="DNA ligase D polymerase" evidence="1">
    <location>
        <begin position="33"/>
        <end position="286"/>
    </location>
</feature>
<dbReference type="NCBIfam" id="TIGR02778">
    <property type="entry name" value="ligD_pol"/>
    <property type="match status" value="1"/>
</dbReference>
<dbReference type="PANTHER" id="PTHR42705:SF2">
    <property type="entry name" value="BIFUNCTIONAL NON-HOMOLOGOUS END JOINING PROTEIN LIGD"/>
    <property type="match status" value="1"/>
</dbReference>
<dbReference type="Pfam" id="PF21686">
    <property type="entry name" value="LigD_Prim-Pol"/>
    <property type="match status" value="1"/>
</dbReference>
<dbReference type="AlphaFoldDB" id="G8WVS2"/>
<dbReference type="PANTHER" id="PTHR42705">
    <property type="entry name" value="BIFUNCTIONAL NON-HOMOLOGOUS END JOINING PROTEIN LIGD"/>
    <property type="match status" value="1"/>
</dbReference>
<dbReference type="Proteomes" id="UP000007842">
    <property type="component" value="Chromosome"/>
</dbReference>
<dbReference type="HOGENOM" id="CLU_008325_1_2_11"/>
<name>G8WVS2_STREN</name>
<dbReference type="KEGG" id="scy:SCATT_54580"/>
<dbReference type="OrthoDB" id="9802472at2"/>
<dbReference type="InterPro" id="IPR052171">
    <property type="entry name" value="NHEJ_LigD"/>
</dbReference>
<accession>G8WVS2</accession>
<proteinExistence type="predicted"/>
<dbReference type="eggNOG" id="COG3285">
    <property type="taxonomic scope" value="Bacteria"/>
</dbReference>
<evidence type="ECO:0000313" key="2">
    <source>
        <dbReference type="EMBL" id="AEW97829.1"/>
    </source>
</evidence>
<protein>
    <recommendedName>
        <fullName evidence="1">DNA ligase D polymerase domain-containing protein</fullName>
    </recommendedName>
</protein>
<gene>
    <name evidence="2" type="ordered locus">SCATT_54580</name>
</gene>
<evidence type="ECO:0000313" key="3">
    <source>
        <dbReference type="Proteomes" id="UP000007842"/>
    </source>
</evidence>
<evidence type="ECO:0000259" key="1">
    <source>
        <dbReference type="Pfam" id="PF21686"/>
    </source>
</evidence>
<dbReference type="InterPro" id="IPR014145">
    <property type="entry name" value="LigD_pol_dom"/>
</dbReference>
<dbReference type="PATRIC" id="fig|1003195.29.peg.5443"/>
<sequence>MPPMPDRQAVEVDGHRLVLVNLDRLLFPVSGHTKAQLLHYYAQVAEVLLPHATGRPASFVRAPDGPGGQTWYAKRPPPGLPDWVTLAEVPGSEGPAPHVVVDSTAALMAMANLAAFEVHVPQWTARTGPDGHDRLVLDLDPGPGADLVLCCTVAQRLRQMLADDGLTAYPVSSGSKGLHLYAPLEPAPERAVSGYARSLAQRMQAEHPGLVTASMDRSIRPGKVFIDWSQNATHKTTACPYTLRLHERPRVAAPVGWDEIAGCAAPERLVLSPEQVVERVARLGDPLAELAARTHAAPLPR</sequence>
<dbReference type="Gene3D" id="3.90.920.10">
    <property type="entry name" value="DNA primase, PRIM domain"/>
    <property type="match status" value="1"/>
</dbReference>